<dbReference type="GO" id="GO:0070043">
    <property type="term" value="F:rRNA (guanine-N7-)-methyltransferase activity"/>
    <property type="evidence" value="ECO:0007669"/>
    <property type="project" value="UniProtKB-UniRule"/>
</dbReference>
<dbReference type="HOGENOM" id="CLU_065341_2_2_10"/>
<dbReference type="eggNOG" id="COG0357">
    <property type="taxonomic scope" value="Bacteria"/>
</dbReference>
<keyword evidence="5 6" id="KW-0949">S-adenosyl-L-methionine</keyword>
<dbReference type="PANTHER" id="PTHR31760">
    <property type="entry name" value="S-ADENOSYL-L-METHIONINE-DEPENDENT METHYLTRANSFERASES SUPERFAMILY PROTEIN"/>
    <property type="match status" value="1"/>
</dbReference>
<dbReference type="CDD" id="cd02440">
    <property type="entry name" value="AdoMet_MTases"/>
    <property type="match status" value="1"/>
</dbReference>
<dbReference type="InterPro" id="IPR029063">
    <property type="entry name" value="SAM-dependent_MTases_sf"/>
</dbReference>
<feature type="binding site" evidence="6">
    <location>
        <position position="76"/>
    </location>
    <ligand>
        <name>S-adenosyl-L-methionine</name>
        <dbReference type="ChEBI" id="CHEBI:59789"/>
    </ligand>
</feature>
<feature type="binding site" evidence="6">
    <location>
        <begin position="122"/>
        <end position="123"/>
    </location>
    <ligand>
        <name>S-adenosyl-L-methionine</name>
        <dbReference type="ChEBI" id="CHEBI:59789"/>
    </ligand>
</feature>
<accession>F8N9L9</accession>
<evidence type="ECO:0000256" key="5">
    <source>
        <dbReference type="ARBA" id="ARBA00022691"/>
    </source>
</evidence>
<dbReference type="InterPro" id="IPR003682">
    <property type="entry name" value="rRNA_ssu_MeTfrase_G"/>
</dbReference>
<dbReference type="SUPFAM" id="SSF53335">
    <property type="entry name" value="S-adenosyl-L-methionine-dependent methyltransferases"/>
    <property type="match status" value="1"/>
</dbReference>
<evidence type="ECO:0000256" key="6">
    <source>
        <dbReference type="HAMAP-Rule" id="MF_00074"/>
    </source>
</evidence>
<dbReference type="OrthoDB" id="9808773at2"/>
<keyword evidence="2 6" id="KW-0698">rRNA processing</keyword>
<organism evidence="7 8">
    <name type="scientific">Hallella multisaccharivorax DSM 17128</name>
    <dbReference type="NCBI Taxonomy" id="688246"/>
    <lineage>
        <taxon>Bacteria</taxon>
        <taxon>Pseudomonadati</taxon>
        <taxon>Bacteroidota</taxon>
        <taxon>Bacteroidia</taxon>
        <taxon>Bacteroidales</taxon>
        <taxon>Prevotellaceae</taxon>
        <taxon>Hallella</taxon>
    </lineage>
</organism>
<feature type="binding site" evidence="6">
    <location>
        <position position="71"/>
    </location>
    <ligand>
        <name>S-adenosyl-L-methionine</name>
        <dbReference type="ChEBI" id="CHEBI:59789"/>
    </ligand>
</feature>
<comment type="function">
    <text evidence="6">Specifically methylates the N7 position of a guanine in 16S rRNA.</text>
</comment>
<dbReference type="Pfam" id="PF02527">
    <property type="entry name" value="GidB"/>
    <property type="match status" value="1"/>
</dbReference>
<sequence>MDLITKYFSRLSEEQQWQIDALDKLYRDWNAKINVISRKDIDNLYLHHVLHSLAIAEVIRFRPGTHILDFGCGGGFPGIPLAILFPDCSFRLIDGTGKKITVATEVVKAIGLKNVSVVHRRGEDEKDDFDFVVSRAVMTLPEMVKIVRKNISKKNQHNALPNGIITLKGGQLDNELKPFRKIVQVTPISDFFEEDWFKEKNIVYLPVY</sequence>
<dbReference type="GO" id="GO:0005829">
    <property type="term" value="C:cytosol"/>
    <property type="evidence" value="ECO:0007669"/>
    <property type="project" value="TreeGrafter"/>
</dbReference>
<gene>
    <name evidence="6" type="primary">rsmG</name>
    <name evidence="7" type="ORF">Premu_1232</name>
</gene>
<dbReference type="PIRSF" id="PIRSF003078">
    <property type="entry name" value="GidB"/>
    <property type="match status" value="1"/>
</dbReference>
<feature type="binding site" evidence="6">
    <location>
        <begin position="94"/>
        <end position="96"/>
    </location>
    <ligand>
        <name>S-adenosyl-L-methionine</name>
        <dbReference type="ChEBI" id="CHEBI:59789"/>
    </ligand>
</feature>
<dbReference type="EMBL" id="GL945017">
    <property type="protein sequence ID" value="EGN56661.1"/>
    <property type="molecule type" value="Genomic_DNA"/>
</dbReference>
<keyword evidence="3 6" id="KW-0489">Methyltransferase</keyword>
<name>F8N9L9_9BACT</name>
<dbReference type="STRING" id="688246.Premu_1232"/>
<comment type="subcellular location">
    <subcellularLocation>
        <location evidence="6">Cytoplasm</location>
    </subcellularLocation>
</comment>
<evidence type="ECO:0000256" key="1">
    <source>
        <dbReference type="ARBA" id="ARBA00022490"/>
    </source>
</evidence>
<dbReference type="Proteomes" id="UP000002772">
    <property type="component" value="Unassembled WGS sequence"/>
</dbReference>
<dbReference type="HAMAP" id="MF_00074">
    <property type="entry name" value="16SrRNA_methyltr_G"/>
    <property type="match status" value="1"/>
</dbReference>
<keyword evidence="8" id="KW-1185">Reference proteome</keyword>
<evidence type="ECO:0000256" key="3">
    <source>
        <dbReference type="ARBA" id="ARBA00022603"/>
    </source>
</evidence>
<dbReference type="RefSeq" id="WP_007573889.1">
    <property type="nucleotide sequence ID" value="NZ_BPTS01000001.1"/>
</dbReference>
<dbReference type="NCBIfam" id="TIGR00138">
    <property type="entry name" value="rsmG_gidB"/>
    <property type="match status" value="1"/>
</dbReference>
<evidence type="ECO:0000313" key="7">
    <source>
        <dbReference type="EMBL" id="EGN56661.1"/>
    </source>
</evidence>
<feature type="binding site" evidence="6">
    <location>
        <position position="135"/>
    </location>
    <ligand>
        <name>S-adenosyl-L-methionine</name>
        <dbReference type="ChEBI" id="CHEBI:59789"/>
    </ligand>
</feature>
<dbReference type="PANTHER" id="PTHR31760:SF0">
    <property type="entry name" value="S-ADENOSYL-L-METHIONINE-DEPENDENT METHYLTRANSFERASES SUPERFAMILY PROTEIN"/>
    <property type="match status" value="1"/>
</dbReference>
<proteinExistence type="inferred from homology"/>
<reference evidence="8" key="1">
    <citation type="journal article" date="2011" name="Stand. Genomic Sci.">
        <title>Non-contiguous finished genome sequence of the opportunistic oral pathogen Prevotella multisaccharivorax type strain (PPPA20).</title>
        <authorList>
            <person name="Pati A."/>
            <person name="Gronow S."/>
            <person name="Lu M."/>
            <person name="Lapidus A."/>
            <person name="Nolan M."/>
            <person name="Lucas S."/>
            <person name="Hammon N."/>
            <person name="Deshpande S."/>
            <person name="Cheng J.F."/>
            <person name="Tapia R."/>
            <person name="Han C."/>
            <person name="Goodwin L."/>
            <person name="Pitluck S."/>
            <person name="Liolios K."/>
            <person name="Pagani I."/>
            <person name="Mavromatis K."/>
            <person name="Mikhailova N."/>
            <person name="Huntemann M."/>
            <person name="Chen A."/>
            <person name="Palaniappan K."/>
            <person name="Land M."/>
            <person name="Hauser L."/>
            <person name="Detter J.C."/>
            <person name="Brambilla E.M."/>
            <person name="Rohde M."/>
            <person name="Goker M."/>
            <person name="Woyke T."/>
            <person name="Bristow J."/>
            <person name="Eisen J.A."/>
            <person name="Markowitz V."/>
            <person name="Hugenholtz P."/>
            <person name="Kyrpides N.C."/>
            <person name="Klenk H.P."/>
            <person name="Ivanova N."/>
        </authorList>
    </citation>
    <scope>NUCLEOTIDE SEQUENCE [LARGE SCALE GENOMIC DNA]</scope>
    <source>
        <strain evidence="8">DSM 17128</strain>
    </source>
</reference>
<keyword evidence="4 6" id="KW-0808">Transferase</keyword>
<evidence type="ECO:0000313" key="8">
    <source>
        <dbReference type="Proteomes" id="UP000002772"/>
    </source>
</evidence>
<dbReference type="EC" id="2.1.1.-" evidence="6"/>
<dbReference type="AlphaFoldDB" id="F8N9L9"/>
<evidence type="ECO:0000256" key="2">
    <source>
        <dbReference type="ARBA" id="ARBA00022552"/>
    </source>
</evidence>
<evidence type="ECO:0000256" key="4">
    <source>
        <dbReference type="ARBA" id="ARBA00022679"/>
    </source>
</evidence>
<keyword evidence="1 6" id="KW-0963">Cytoplasm</keyword>
<dbReference type="Gene3D" id="3.40.50.150">
    <property type="entry name" value="Vaccinia Virus protein VP39"/>
    <property type="match status" value="1"/>
</dbReference>
<protein>
    <recommendedName>
        <fullName evidence="6">Ribosomal RNA small subunit methyltransferase G</fullName>
        <ecNumber evidence="6">2.1.1.-</ecNumber>
    </recommendedName>
    <alternativeName>
        <fullName evidence="6">16S rRNA 7-methylguanosine methyltransferase</fullName>
        <shortName evidence="6">16S rRNA m7G methyltransferase</shortName>
    </alternativeName>
</protein>
<comment type="similarity">
    <text evidence="6">Belongs to the methyltransferase superfamily. RNA methyltransferase RsmG family.</text>
</comment>